<dbReference type="InterPro" id="IPR043519">
    <property type="entry name" value="NT_sf"/>
</dbReference>
<protein>
    <submittedName>
        <fullName evidence="2">Nucleotidyltransferase domain-containing protein</fullName>
    </submittedName>
</protein>
<accession>A0A516PZ43</accession>
<dbReference type="GO" id="GO:0016779">
    <property type="term" value="F:nucleotidyltransferase activity"/>
    <property type="evidence" value="ECO:0007669"/>
    <property type="project" value="InterPro"/>
</dbReference>
<dbReference type="SUPFAM" id="SSF81301">
    <property type="entry name" value="Nucleotidyltransferase"/>
    <property type="match status" value="1"/>
</dbReference>
<sequence>MTTDRPADVLDELPPAHAELVTRLAALPGVEAIALGGSRAQGTAGPDSDWDFGIYYRTGFDPAEVRALGYDGTVVEIGEWGGGVFNGGAWLQVDGHKTDLLWRDLDVVEHEIAEARAGRWRVEPLRFHLTGIPTYLLLAELAANRALVGRLPRPGYPEALRESAARGWARGAELTLDFARTAHARQGRVTTCFGALAVGAAEFAHAVAAASGRWVTNDKTLLSIGGMSAVDDIVRVAGRDPSPAALIAAVDATVELGRSTLAAARADR</sequence>
<feature type="domain" description="Polymerase nucleotidyl transferase" evidence="1">
    <location>
        <begin position="19"/>
        <end position="61"/>
    </location>
</feature>
<evidence type="ECO:0000313" key="3">
    <source>
        <dbReference type="Proteomes" id="UP000319263"/>
    </source>
</evidence>
<evidence type="ECO:0000313" key="2">
    <source>
        <dbReference type="EMBL" id="QDP96449.1"/>
    </source>
</evidence>
<keyword evidence="2" id="KW-0808">Transferase</keyword>
<keyword evidence="3" id="KW-1185">Reference proteome</keyword>
<dbReference type="Gene3D" id="3.30.460.10">
    <property type="entry name" value="Beta Polymerase, domain 2"/>
    <property type="match status" value="1"/>
</dbReference>
<dbReference type="RefSeq" id="WP_143986414.1">
    <property type="nucleotide sequence ID" value="NZ_CP041692.1"/>
</dbReference>
<dbReference type="OrthoDB" id="5176171at2"/>
<dbReference type="CDD" id="cd05403">
    <property type="entry name" value="NT_KNTase_like"/>
    <property type="match status" value="1"/>
</dbReference>
<evidence type="ECO:0000259" key="1">
    <source>
        <dbReference type="Pfam" id="PF01909"/>
    </source>
</evidence>
<gene>
    <name evidence="2" type="ORF">FOE78_11515</name>
</gene>
<dbReference type="EMBL" id="CP041692">
    <property type="protein sequence ID" value="QDP96449.1"/>
    <property type="molecule type" value="Genomic_DNA"/>
</dbReference>
<dbReference type="Pfam" id="PF01909">
    <property type="entry name" value="NTP_transf_2"/>
    <property type="match status" value="1"/>
</dbReference>
<proteinExistence type="predicted"/>
<dbReference type="AlphaFoldDB" id="A0A516PZ43"/>
<name>A0A516PZ43_9ACTN</name>
<dbReference type="Proteomes" id="UP000319263">
    <property type="component" value="Chromosome"/>
</dbReference>
<reference evidence="2 3" key="1">
    <citation type="submission" date="2019-07" db="EMBL/GenBank/DDBJ databases">
        <title>Microlunatus dokdonensis sp. nov. isolated from the rhizospheric soil of the wild plant Elymus tsukushiensis.</title>
        <authorList>
            <person name="Ghim S.-Y."/>
            <person name="Hwang Y.-J."/>
            <person name="Son J.-S."/>
            <person name="Shin J.-H."/>
        </authorList>
    </citation>
    <scope>NUCLEOTIDE SEQUENCE [LARGE SCALE GENOMIC DNA]</scope>
    <source>
        <strain evidence="2 3">KUDC0627</strain>
    </source>
</reference>
<organism evidence="2 3">
    <name type="scientific">Microlunatus elymi</name>
    <dbReference type="NCBI Taxonomy" id="2596828"/>
    <lineage>
        <taxon>Bacteria</taxon>
        <taxon>Bacillati</taxon>
        <taxon>Actinomycetota</taxon>
        <taxon>Actinomycetes</taxon>
        <taxon>Propionibacteriales</taxon>
        <taxon>Propionibacteriaceae</taxon>
        <taxon>Microlunatus</taxon>
    </lineage>
</organism>
<dbReference type="KEGG" id="mik:FOE78_11515"/>
<dbReference type="InterPro" id="IPR002934">
    <property type="entry name" value="Polymerase_NTP_transf_dom"/>
</dbReference>